<proteinExistence type="inferred from homology"/>
<reference evidence="8 9" key="1">
    <citation type="submission" date="2020-08" db="EMBL/GenBank/DDBJ databases">
        <title>Functional genomics of gut bacteria from endangered species of beetles.</title>
        <authorList>
            <person name="Carlos-Shanley C."/>
        </authorList>
    </citation>
    <scope>NUCLEOTIDE SEQUENCE [LARGE SCALE GENOMIC DNA]</scope>
    <source>
        <strain evidence="8 9">S00202</strain>
    </source>
</reference>
<comment type="caution">
    <text evidence="8">The sequence shown here is derived from an EMBL/GenBank/DDBJ whole genome shotgun (WGS) entry which is preliminary data.</text>
</comment>
<evidence type="ECO:0000256" key="4">
    <source>
        <dbReference type="ARBA" id="ARBA00022496"/>
    </source>
</evidence>
<dbReference type="PROSITE" id="PS50983">
    <property type="entry name" value="FE_B12_PBP"/>
    <property type="match status" value="1"/>
</dbReference>
<dbReference type="RefSeq" id="WP_184683773.1">
    <property type="nucleotide sequence ID" value="NZ_JACHLL010000004.1"/>
</dbReference>
<evidence type="ECO:0000313" key="8">
    <source>
        <dbReference type="EMBL" id="MBB6342361.1"/>
    </source>
</evidence>
<dbReference type="Gene3D" id="3.40.50.1980">
    <property type="entry name" value="Nitrogenase molybdenum iron protein domain"/>
    <property type="match status" value="2"/>
</dbReference>
<dbReference type="EMBL" id="JACHLL010000004">
    <property type="protein sequence ID" value="MBB6342361.1"/>
    <property type="molecule type" value="Genomic_DNA"/>
</dbReference>
<keyword evidence="4" id="KW-0408">Iron</keyword>
<evidence type="ECO:0000256" key="6">
    <source>
        <dbReference type="SAM" id="SignalP"/>
    </source>
</evidence>
<feature type="signal peptide" evidence="6">
    <location>
        <begin position="1"/>
        <end position="18"/>
    </location>
</feature>
<dbReference type="InterPro" id="IPR051313">
    <property type="entry name" value="Bact_iron-sidero_bind"/>
</dbReference>
<organism evidence="8 9">
    <name type="scientific">Pseudomonas fluvialis</name>
    <dbReference type="NCBI Taxonomy" id="1793966"/>
    <lineage>
        <taxon>Bacteria</taxon>
        <taxon>Pseudomonadati</taxon>
        <taxon>Pseudomonadota</taxon>
        <taxon>Gammaproteobacteria</taxon>
        <taxon>Pseudomonadales</taxon>
        <taxon>Pseudomonadaceae</taxon>
        <taxon>Pseudomonas</taxon>
    </lineage>
</organism>
<keyword evidence="9" id="KW-1185">Reference proteome</keyword>
<feature type="domain" description="Fe/B12 periplasmic-binding" evidence="7">
    <location>
        <begin position="23"/>
        <end position="284"/>
    </location>
</feature>
<dbReference type="PANTHER" id="PTHR30532:SF1">
    <property type="entry name" value="IRON(3+)-HYDROXAMATE-BINDING PROTEIN FHUD"/>
    <property type="match status" value="1"/>
</dbReference>
<dbReference type="SUPFAM" id="SSF53807">
    <property type="entry name" value="Helical backbone' metal receptor"/>
    <property type="match status" value="1"/>
</dbReference>
<protein>
    <submittedName>
        <fullName evidence="8">Iron complex transport system substrate-binding protein</fullName>
    </submittedName>
</protein>
<comment type="similarity">
    <text evidence="2">Belongs to the bacterial solute-binding protein 8 family.</text>
</comment>
<accession>A0A7X0BUB8</accession>
<evidence type="ECO:0000259" key="7">
    <source>
        <dbReference type="PROSITE" id="PS50983"/>
    </source>
</evidence>
<keyword evidence="4" id="KW-0406">Ion transport</keyword>
<keyword evidence="4" id="KW-0410">Iron transport</keyword>
<evidence type="ECO:0000256" key="2">
    <source>
        <dbReference type="ARBA" id="ARBA00008814"/>
    </source>
</evidence>
<dbReference type="InterPro" id="IPR002491">
    <property type="entry name" value="ABC_transptr_periplasmic_BD"/>
</dbReference>
<evidence type="ECO:0000256" key="3">
    <source>
        <dbReference type="ARBA" id="ARBA00022448"/>
    </source>
</evidence>
<gene>
    <name evidence="8" type="ORF">HNP49_002543</name>
</gene>
<evidence type="ECO:0000256" key="5">
    <source>
        <dbReference type="ARBA" id="ARBA00022729"/>
    </source>
</evidence>
<sequence>MRALLGVILSCCLGLAQAAAPTRIAVIDWGLTETLLGLGVAPLAVAQTSGYRRWVVEPALPDTTVDLGLRVEPNLELLARLKPELILITPQFEASRAQLERIAPVKSLAIYSEEQEAYLGAQRVTRELGQLLQREGQAETLIARVDQALLHVATRLATRPQAPVFVMTFLDARHVRLFGRSSIYQGVLDRVGLRNAWQGHTNYWGFTQQGIDRLAAEPEARLLYLEPLPPGVERNLAASALWQQLPAVRDGRLTPLPPVWSFNGLLAAERFAMLLDQHLGGVHE</sequence>
<dbReference type="CDD" id="cd01146">
    <property type="entry name" value="FhuD"/>
    <property type="match status" value="1"/>
</dbReference>
<dbReference type="GO" id="GO:1901678">
    <property type="term" value="P:iron coordination entity transport"/>
    <property type="evidence" value="ECO:0007669"/>
    <property type="project" value="UniProtKB-ARBA"/>
</dbReference>
<dbReference type="PRINTS" id="PR01715">
    <property type="entry name" value="FERRIBNDNGPP"/>
</dbReference>
<dbReference type="AlphaFoldDB" id="A0A7X0BUB8"/>
<dbReference type="Pfam" id="PF01497">
    <property type="entry name" value="Peripla_BP_2"/>
    <property type="match status" value="1"/>
</dbReference>
<dbReference type="PANTHER" id="PTHR30532">
    <property type="entry name" value="IRON III DICITRATE-BINDING PERIPLASMIC PROTEIN"/>
    <property type="match status" value="1"/>
</dbReference>
<keyword evidence="3" id="KW-0813">Transport</keyword>
<comment type="subcellular location">
    <subcellularLocation>
        <location evidence="1">Cell envelope</location>
    </subcellularLocation>
</comment>
<keyword evidence="5 6" id="KW-0732">Signal</keyword>
<evidence type="ECO:0000256" key="1">
    <source>
        <dbReference type="ARBA" id="ARBA00004196"/>
    </source>
</evidence>
<name>A0A7X0BUB8_9PSED</name>
<feature type="chain" id="PRO_5031323819" evidence="6">
    <location>
        <begin position="19"/>
        <end position="284"/>
    </location>
</feature>
<evidence type="ECO:0000313" key="9">
    <source>
        <dbReference type="Proteomes" id="UP000557193"/>
    </source>
</evidence>
<dbReference type="GO" id="GO:0030288">
    <property type="term" value="C:outer membrane-bounded periplasmic space"/>
    <property type="evidence" value="ECO:0007669"/>
    <property type="project" value="TreeGrafter"/>
</dbReference>
<dbReference type="Proteomes" id="UP000557193">
    <property type="component" value="Unassembled WGS sequence"/>
</dbReference>